<keyword evidence="1" id="KW-0472">Membrane</keyword>
<dbReference type="Gene3D" id="3.55.50.30">
    <property type="match status" value="1"/>
</dbReference>
<accession>A0A7D4E256</accession>
<organism evidence="4 5">
    <name type="scientific">Achromobacter pestifer</name>
    <dbReference type="NCBI Taxonomy" id="1353889"/>
    <lineage>
        <taxon>Bacteria</taxon>
        <taxon>Pseudomonadati</taxon>
        <taxon>Pseudomonadota</taxon>
        <taxon>Betaproteobacteria</taxon>
        <taxon>Burkholderiales</taxon>
        <taxon>Alcaligenaceae</taxon>
        <taxon>Achromobacter</taxon>
    </lineage>
</organism>
<dbReference type="Gene3D" id="2.60.120.1440">
    <property type="match status" value="1"/>
</dbReference>
<evidence type="ECO:0000259" key="3">
    <source>
        <dbReference type="Pfam" id="PF16220"/>
    </source>
</evidence>
<dbReference type="GO" id="GO:0016989">
    <property type="term" value="F:sigma factor antagonist activity"/>
    <property type="evidence" value="ECO:0007669"/>
    <property type="project" value="TreeGrafter"/>
</dbReference>
<dbReference type="InterPro" id="IPR032623">
    <property type="entry name" value="FecR_N"/>
</dbReference>
<protein>
    <submittedName>
        <fullName evidence="4">FecR domain-containing protein</fullName>
    </submittedName>
</protein>
<dbReference type="PANTHER" id="PTHR30273">
    <property type="entry name" value="PERIPLASMIC SIGNAL SENSOR AND SIGMA FACTOR ACTIVATOR FECR-RELATED"/>
    <property type="match status" value="1"/>
</dbReference>
<dbReference type="InterPro" id="IPR006860">
    <property type="entry name" value="FecR"/>
</dbReference>
<dbReference type="Pfam" id="PF16220">
    <property type="entry name" value="DUF4880"/>
    <property type="match status" value="1"/>
</dbReference>
<evidence type="ECO:0000313" key="5">
    <source>
        <dbReference type="Proteomes" id="UP000500970"/>
    </source>
</evidence>
<dbReference type="Proteomes" id="UP000500970">
    <property type="component" value="Chromosome"/>
</dbReference>
<dbReference type="KEGG" id="apes:FOC84_32385"/>
<dbReference type="Pfam" id="PF04773">
    <property type="entry name" value="FecR"/>
    <property type="match status" value="1"/>
</dbReference>
<reference evidence="4 5" key="1">
    <citation type="submission" date="2020-05" db="EMBL/GenBank/DDBJ databases">
        <title>FDA dAtabase for Regulatory Grade micrObial Sequences (FDA-ARGOS): Supporting development and validation of Infectious Disease Dx tests.</title>
        <authorList>
            <person name="Sproer C."/>
            <person name="Gronow S."/>
            <person name="Severitt S."/>
            <person name="Schroder I."/>
            <person name="Tallon L."/>
            <person name="Sadzewicz L."/>
            <person name="Zhao X."/>
            <person name="Vavikolanu K."/>
            <person name="Mehta A."/>
            <person name="Aluvathingal J."/>
            <person name="Nadendla S."/>
            <person name="Myers T."/>
            <person name="Yan Y."/>
            <person name="Sichtig H."/>
        </authorList>
    </citation>
    <scope>NUCLEOTIDE SEQUENCE [LARGE SCALE GENOMIC DNA]</scope>
    <source>
        <strain evidence="4 5">FDAARGOS_790</strain>
    </source>
</reference>
<dbReference type="RefSeq" id="WP_173149576.1">
    <property type="nucleotide sequence ID" value="NZ_CP053985.1"/>
</dbReference>
<sequence>MNAPLDPRHYSDPRDAAAAWFARARSGRMGDADRREFDAWLRADPGHRKEYALLEQLWDSTGQAGHERLRALAGAPPESSGKSAGRGRRALLGWGLAGAGALAVGGLGIGMRWQRPANFEQALASAHGQRRTVLLPDRSSIDLNTDSRAVVRFYADSREVDLETGEASFSVSADASRPFIVRAGRATVQVTGTRFNVRRRDDATEVAVAAGSVEVRGAGWAFWRREALGPGEGLLATRDGLTPAAAVDVASVTAWREGRIVFNNTPLPMAVAELNRYAPFVIRLEGARLAQLRVSGTLSVDSPGSLLELLPRMAPVRVRADAKGGYVLTPAL</sequence>
<dbReference type="InterPro" id="IPR012373">
    <property type="entry name" value="Ferrdict_sens_TM"/>
</dbReference>
<gene>
    <name evidence="4" type="ORF">FOC84_32385</name>
</gene>
<dbReference type="EMBL" id="CP053985">
    <property type="protein sequence ID" value="QKH39385.1"/>
    <property type="molecule type" value="Genomic_DNA"/>
</dbReference>
<evidence type="ECO:0000313" key="4">
    <source>
        <dbReference type="EMBL" id="QKH39385.1"/>
    </source>
</evidence>
<feature type="transmembrane region" description="Helical" evidence="1">
    <location>
        <begin position="91"/>
        <end position="113"/>
    </location>
</feature>
<dbReference type="AlphaFoldDB" id="A0A7D4E256"/>
<evidence type="ECO:0000259" key="2">
    <source>
        <dbReference type="Pfam" id="PF04773"/>
    </source>
</evidence>
<dbReference type="PANTHER" id="PTHR30273:SF2">
    <property type="entry name" value="PROTEIN FECR"/>
    <property type="match status" value="1"/>
</dbReference>
<evidence type="ECO:0000256" key="1">
    <source>
        <dbReference type="SAM" id="Phobius"/>
    </source>
</evidence>
<proteinExistence type="predicted"/>
<name>A0A7D4E256_9BURK</name>
<keyword evidence="5" id="KW-1185">Reference proteome</keyword>
<keyword evidence="1" id="KW-1133">Transmembrane helix</keyword>
<dbReference type="PIRSF" id="PIRSF018266">
    <property type="entry name" value="FecR"/>
    <property type="match status" value="1"/>
</dbReference>
<feature type="domain" description="FecR N-terminal" evidence="3">
    <location>
        <begin position="15"/>
        <end position="57"/>
    </location>
</feature>
<feature type="domain" description="FecR protein" evidence="2">
    <location>
        <begin position="123"/>
        <end position="214"/>
    </location>
</feature>
<keyword evidence="1" id="KW-0812">Transmembrane</keyword>